<organism evidence="3 4">
    <name type="scientific">Coilia grayii</name>
    <name type="common">Gray's grenadier anchovy</name>
    <dbReference type="NCBI Taxonomy" id="363190"/>
    <lineage>
        <taxon>Eukaryota</taxon>
        <taxon>Metazoa</taxon>
        <taxon>Chordata</taxon>
        <taxon>Craniata</taxon>
        <taxon>Vertebrata</taxon>
        <taxon>Euteleostomi</taxon>
        <taxon>Actinopterygii</taxon>
        <taxon>Neopterygii</taxon>
        <taxon>Teleostei</taxon>
        <taxon>Clupei</taxon>
        <taxon>Clupeiformes</taxon>
        <taxon>Clupeoidei</taxon>
        <taxon>Engraulidae</taxon>
        <taxon>Coilinae</taxon>
        <taxon>Coilia</taxon>
    </lineage>
</organism>
<dbReference type="PANTHER" id="PTHR13155">
    <property type="entry name" value="A-KINASE ANCHOR PROTEINS"/>
    <property type="match status" value="1"/>
</dbReference>
<feature type="domain" description="RGS" evidence="2">
    <location>
        <begin position="308"/>
        <end position="434"/>
    </location>
</feature>
<dbReference type="SMART" id="SM00315">
    <property type="entry name" value="RGS"/>
    <property type="match status" value="2"/>
</dbReference>
<evidence type="ECO:0000313" key="4">
    <source>
        <dbReference type="Proteomes" id="UP001591681"/>
    </source>
</evidence>
<evidence type="ECO:0000256" key="1">
    <source>
        <dbReference type="SAM" id="MobiDB-lite"/>
    </source>
</evidence>
<dbReference type="FunFam" id="1.10.167.10:FF:000019">
    <property type="entry name" value="A-kinase anchor protein 10, mitochondrial isoform X1"/>
    <property type="match status" value="1"/>
</dbReference>
<dbReference type="Pfam" id="PF00615">
    <property type="entry name" value="RGS"/>
    <property type="match status" value="2"/>
</dbReference>
<comment type="caution">
    <text evidence="3">The sequence shown here is derived from an EMBL/GenBank/DDBJ whole genome shotgun (WGS) entry which is preliminary data.</text>
</comment>
<gene>
    <name evidence="3" type="ORF">ACEWY4_009752</name>
</gene>
<dbReference type="InterPro" id="IPR052246">
    <property type="entry name" value="Cell_Polariz_PKAAnc"/>
</dbReference>
<accession>A0ABD1K7C0</accession>
<feature type="compositionally biased region" description="Polar residues" evidence="1">
    <location>
        <begin position="180"/>
        <end position="201"/>
    </location>
</feature>
<dbReference type="Proteomes" id="UP001591681">
    <property type="component" value="Unassembled WGS sequence"/>
</dbReference>
<dbReference type="PROSITE" id="PS50132">
    <property type="entry name" value="RGS"/>
    <property type="match status" value="2"/>
</dbReference>
<dbReference type="InterPro" id="IPR036305">
    <property type="entry name" value="RGS_sf"/>
</dbReference>
<proteinExistence type="predicted"/>
<protein>
    <recommendedName>
        <fullName evidence="2">RGS domain-containing protein</fullName>
    </recommendedName>
</protein>
<dbReference type="InterPro" id="IPR044926">
    <property type="entry name" value="RGS_subdomain_2"/>
</dbReference>
<dbReference type="InterPro" id="IPR037719">
    <property type="entry name" value="AKAP10_AKB_dom"/>
</dbReference>
<feature type="compositionally biased region" description="Low complexity" evidence="1">
    <location>
        <begin position="106"/>
        <end position="121"/>
    </location>
</feature>
<dbReference type="FunFam" id="1.10.167.10:FF:000005">
    <property type="entry name" value="Putative A-kinase anchor protein 10 mitochondrial"/>
    <property type="match status" value="1"/>
</dbReference>
<feature type="region of interest" description="Disordered" evidence="1">
    <location>
        <begin position="451"/>
        <end position="472"/>
    </location>
</feature>
<dbReference type="CDD" id="cd12804">
    <property type="entry name" value="AKAP10_AKB"/>
    <property type="match status" value="1"/>
</dbReference>
<evidence type="ECO:0000259" key="2">
    <source>
        <dbReference type="PROSITE" id="PS50132"/>
    </source>
</evidence>
<dbReference type="PANTHER" id="PTHR13155:SF1">
    <property type="entry name" value="A-KINASE ANCHOR PROTEIN 10, MITOCHONDRIAL"/>
    <property type="match status" value="1"/>
</dbReference>
<dbReference type="AlphaFoldDB" id="A0ABD1K7C0"/>
<name>A0ABD1K7C0_9TELE</name>
<reference evidence="3 4" key="1">
    <citation type="submission" date="2024-09" db="EMBL/GenBank/DDBJ databases">
        <title>A chromosome-level genome assembly of Gray's grenadier anchovy, Coilia grayii.</title>
        <authorList>
            <person name="Fu Z."/>
        </authorList>
    </citation>
    <scope>NUCLEOTIDE SEQUENCE [LARGE SCALE GENOMIC DNA]</scope>
    <source>
        <strain evidence="3">G4</strain>
        <tissue evidence="3">Muscle</tissue>
    </source>
</reference>
<dbReference type="FunFam" id="1.10.167.10:FF:000018">
    <property type="entry name" value="A-kinase anchor protein 10, mitochondrial"/>
    <property type="match status" value="1"/>
</dbReference>
<dbReference type="SUPFAM" id="SSF48097">
    <property type="entry name" value="Regulator of G-protein signaling, RGS"/>
    <property type="match status" value="2"/>
</dbReference>
<dbReference type="InterPro" id="IPR016137">
    <property type="entry name" value="RGS"/>
</dbReference>
<dbReference type="CDD" id="cd08735">
    <property type="entry name" value="RGS_AKAP2_1"/>
    <property type="match status" value="1"/>
</dbReference>
<keyword evidence="4" id="KW-1185">Reference proteome</keyword>
<feature type="domain" description="RGS" evidence="2">
    <location>
        <begin position="46"/>
        <end position="298"/>
    </location>
</feature>
<feature type="compositionally biased region" description="Polar residues" evidence="1">
    <location>
        <begin position="453"/>
        <end position="472"/>
    </location>
</feature>
<dbReference type="Gene3D" id="1.10.167.10">
    <property type="entry name" value="Regulator of G-protein Signalling 4, domain 2"/>
    <property type="match status" value="3"/>
</dbReference>
<dbReference type="CDD" id="cd08721">
    <property type="entry name" value="RGS_AKAP2_2"/>
    <property type="match status" value="1"/>
</dbReference>
<evidence type="ECO:0000313" key="3">
    <source>
        <dbReference type="EMBL" id="KAL2095033.1"/>
    </source>
</evidence>
<feature type="region of interest" description="Disordered" evidence="1">
    <location>
        <begin position="106"/>
        <end position="207"/>
    </location>
</feature>
<feature type="compositionally biased region" description="Polar residues" evidence="1">
    <location>
        <begin position="138"/>
        <end position="158"/>
    </location>
</feature>
<sequence length="590" mass="65566">MDSFARGRTAILKKQPSHMEAAHFGDLGRSSVNYQAQETRSRLSKTVDQVLRDNMAMPYYIQFMESRSADHLVRFWLEAESFRSTSWSRVRAHSLNSVKHSTLAEPVLGLGSPGSPDSPSGATQRTLGDAEVDLPDPFSSQPSSRPLTPSPQDVNSHAGTGALLHHRNSFSLDGAPRPGTPQQQQHSRANTPTQQPSSRTGTPLKAQASTALRDLSDKLMKSIERDAVNIFTKYISPDAARPIPITEQIRNDIVAKICGEDGQVDPNCFVIAQSVVFTIMEQQHFSEFLRSHYFCKYQIEVLTSGSVFLADILFSESALFYFSEYMEKEEAVKVLQFWLAADNFQDQLAAKKGQYDGQEAQNDAMILYDKYFSLQATNPLGFDDSVRMEIESNICREGGPLPDCFTTPLRQAWTTMEKVYLPGFLSSNLYYKYLSDLINAVRADEFIGGNVSAPGNSAPSDSDRSTNALEGSQAQGAKKAAIKILKNFDEAITVDIASLDPESLYQRPYAGKMTFGKVNELGQFIREAEPEPDVKKSKGSMFSQAMKKWVQGNSDEAQEEMAWKIAKMIVNDVMHQAQHESPGVRSTKVQ</sequence>
<dbReference type="EMBL" id="JBHFQA010000008">
    <property type="protein sequence ID" value="KAL2095033.1"/>
    <property type="molecule type" value="Genomic_DNA"/>
</dbReference>